<dbReference type="PROSITE" id="PS51181">
    <property type="entry name" value="PPASE_TENSIN"/>
    <property type="match status" value="1"/>
</dbReference>
<proteinExistence type="predicted"/>
<dbReference type="EC" id="3.1.3.67" evidence="1"/>
<evidence type="ECO:0000256" key="1">
    <source>
        <dbReference type="ARBA" id="ARBA00013015"/>
    </source>
</evidence>
<dbReference type="PROSITE" id="PS00383">
    <property type="entry name" value="TYR_PHOSPHATASE_1"/>
    <property type="match status" value="1"/>
</dbReference>
<dbReference type="InterPro" id="IPR000387">
    <property type="entry name" value="Tyr_Pase_dom"/>
</dbReference>
<keyword evidence="2" id="KW-0378">Hydrolase</keyword>
<dbReference type="GO" id="GO:0005829">
    <property type="term" value="C:cytosol"/>
    <property type="evidence" value="ECO:0007669"/>
    <property type="project" value="TreeGrafter"/>
</dbReference>
<protein>
    <recommendedName>
        <fullName evidence="1">phosphatidylinositol-3,4,5-trisphosphate 3-phosphatase</fullName>
        <ecNumber evidence="1">3.1.3.67</ecNumber>
    </recommendedName>
</protein>
<feature type="compositionally biased region" description="Acidic residues" evidence="3">
    <location>
        <begin position="176"/>
        <end position="185"/>
    </location>
</feature>
<feature type="compositionally biased region" description="Basic and acidic residues" evidence="3">
    <location>
        <begin position="432"/>
        <end position="441"/>
    </location>
</feature>
<reference evidence="6" key="1">
    <citation type="submission" date="2022-07" db="EMBL/GenBank/DDBJ databases">
        <title>The genome of Lyophyllum shimeji provides insight into the initial evolution of ectomycorrhizal fungal genome.</title>
        <authorList>
            <person name="Kobayashi Y."/>
            <person name="Shibata T."/>
            <person name="Hirakawa H."/>
            <person name="Shigenobu S."/>
            <person name="Nishiyama T."/>
            <person name="Yamada A."/>
            <person name="Hasebe M."/>
            <person name="Kawaguchi M."/>
        </authorList>
    </citation>
    <scope>NUCLEOTIDE SEQUENCE</scope>
    <source>
        <strain evidence="6">AT787</strain>
    </source>
</reference>
<dbReference type="InterPro" id="IPR029021">
    <property type="entry name" value="Prot-tyrosine_phosphatase-like"/>
</dbReference>
<dbReference type="GO" id="GO:0005886">
    <property type="term" value="C:plasma membrane"/>
    <property type="evidence" value="ECO:0007669"/>
    <property type="project" value="TreeGrafter"/>
</dbReference>
<dbReference type="AlphaFoldDB" id="A0A9P3PPD5"/>
<dbReference type="Gene3D" id="3.90.190.10">
    <property type="entry name" value="Protein tyrosine phosphatase superfamily"/>
    <property type="match status" value="1"/>
</dbReference>
<evidence type="ECO:0000256" key="3">
    <source>
        <dbReference type="SAM" id="MobiDB-lite"/>
    </source>
</evidence>
<dbReference type="Proteomes" id="UP001063166">
    <property type="component" value="Unassembled WGS sequence"/>
</dbReference>
<dbReference type="Pfam" id="PF22784">
    <property type="entry name" value="PTP-SAK"/>
    <property type="match status" value="1"/>
</dbReference>
<name>A0A9P3PPD5_LYOSH</name>
<dbReference type="GO" id="GO:0046856">
    <property type="term" value="P:phosphatidylinositol dephosphorylation"/>
    <property type="evidence" value="ECO:0007669"/>
    <property type="project" value="TreeGrafter"/>
</dbReference>
<dbReference type="GO" id="GO:0004725">
    <property type="term" value="F:protein tyrosine phosphatase activity"/>
    <property type="evidence" value="ECO:0007669"/>
    <property type="project" value="TreeGrafter"/>
</dbReference>
<dbReference type="GO" id="GO:0042995">
    <property type="term" value="C:cell projection"/>
    <property type="evidence" value="ECO:0007669"/>
    <property type="project" value="TreeGrafter"/>
</dbReference>
<feature type="compositionally biased region" description="Low complexity" evidence="3">
    <location>
        <begin position="200"/>
        <end position="221"/>
    </location>
</feature>
<dbReference type="InterPro" id="IPR051281">
    <property type="entry name" value="Dual-spec_lipid-protein_phosph"/>
</dbReference>
<feature type="region of interest" description="Disordered" evidence="3">
    <location>
        <begin position="172"/>
        <end position="221"/>
    </location>
</feature>
<evidence type="ECO:0000313" key="6">
    <source>
        <dbReference type="EMBL" id="GLB39123.1"/>
    </source>
</evidence>
<keyword evidence="7" id="KW-1185">Reference proteome</keyword>
<evidence type="ECO:0000313" key="7">
    <source>
        <dbReference type="Proteomes" id="UP001063166"/>
    </source>
</evidence>
<organism evidence="6 7">
    <name type="scientific">Lyophyllum shimeji</name>
    <name type="common">Hon-shimeji</name>
    <name type="synonym">Tricholoma shimeji</name>
    <dbReference type="NCBI Taxonomy" id="47721"/>
    <lineage>
        <taxon>Eukaryota</taxon>
        <taxon>Fungi</taxon>
        <taxon>Dikarya</taxon>
        <taxon>Basidiomycota</taxon>
        <taxon>Agaricomycotina</taxon>
        <taxon>Agaricomycetes</taxon>
        <taxon>Agaricomycetidae</taxon>
        <taxon>Agaricales</taxon>
        <taxon>Tricholomatineae</taxon>
        <taxon>Lyophyllaceae</taxon>
        <taxon>Lyophyllum</taxon>
    </lineage>
</organism>
<evidence type="ECO:0000256" key="2">
    <source>
        <dbReference type="ARBA" id="ARBA00022801"/>
    </source>
</evidence>
<dbReference type="PROSITE" id="PS50056">
    <property type="entry name" value="TYR_PHOSPHATASE_2"/>
    <property type="match status" value="1"/>
</dbReference>
<evidence type="ECO:0000259" key="5">
    <source>
        <dbReference type="PROSITE" id="PS51181"/>
    </source>
</evidence>
<comment type="caution">
    <text evidence="6">The sequence shown here is derived from an EMBL/GenBank/DDBJ whole genome shotgun (WGS) entry which is preliminary data.</text>
</comment>
<dbReference type="InterPro" id="IPR029023">
    <property type="entry name" value="Tensin_phosphatase"/>
</dbReference>
<dbReference type="PANTHER" id="PTHR12305">
    <property type="entry name" value="PHOSPHATASE WITH HOMOLOGY TO TENSIN"/>
    <property type="match status" value="1"/>
</dbReference>
<dbReference type="GO" id="GO:0051896">
    <property type="term" value="P:regulation of phosphatidylinositol 3-kinase/protein kinase B signal transduction"/>
    <property type="evidence" value="ECO:0007669"/>
    <property type="project" value="TreeGrafter"/>
</dbReference>
<feature type="domain" description="Tyrosine specific protein phosphatases" evidence="4">
    <location>
        <begin position="102"/>
        <end position="182"/>
    </location>
</feature>
<dbReference type="OrthoDB" id="5632at2759"/>
<gene>
    <name evidence="6" type="primary">TEP1</name>
    <name evidence="6" type="ORF">LshimejAT787_0602850</name>
</gene>
<dbReference type="InterPro" id="IPR057023">
    <property type="entry name" value="PTP-SAK"/>
</dbReference>
<dbReference type="InterPro" id="IPR016130">
    <property type="entry name" value="Tyr_Pase_AS"/>
</dbReference>
<dbReference type="GO" id="GO:0016314">
    <property type="term" value="F:phosphatidylinositol-3,4,5-trisphosphate 3-phosphatase activity"/>
    <property type="evidence" value="ECO:0007669"/>
    <property type="project" value="UniProtKB-EC"/>
</dbReference>
<feature type="region of interest" description="Disordered" evidence="3">
    <location>
        <begin position="432"/>
        <end position="454"/>
    </location>
</feature>
<evidence type="ECO:0000259" key="4">
    <source>
        <dbReference type="PROSITE" id="PS50056"/>
    </source>
</evidence>
<dbReference type="GO" id="GO:0043491">
    <property type="term" value="P:phosphatidylinositol 3-kinase/protein kinase B signal transduction"/>
    <property type="evidence" value="ECO:0007669"/>
    <property type="project" value="TreeGrafter"/>
</dbReference>
<accession>A0A9P3PPD5</accession>
<dbReference type="GO" id="GO:0048870">
    <property type="term" value="P:cell motility"/>
    <property type="evidence" value="ECO:0007669"/>
    <property type="project" value="TreeGrafter"/>
</dbReference>
<dbReference type="PANTHER" id="PTHR12305:SF81">
    <property type="entry name" value="PHOSPHATIDYLINOSITOL 3,4,5-TRISPHOSPHATE 3-PHOSPHATASE AND DUAL-SPECIFICITY PROTEIN PHOSPHATASE PTEN"/>
    <property type="match status" value="1"/>
</dbReference>
<dbReference type="EMBL" id="BRPK01000006">
    <property type="protein sequence ID" value="GLB39123.1"/>
    <property type="molecule type" value="Genomic_DNA"/>
</dbReference>
<sequence length="564" mass="63563">MADYIRRLVSRDRARFRDGKLNLELDLVYLTDQVIIMGFPATGIEGLYRNRREDAKKFLETRHGKNFWIFNFCPIRENSYDASFFDGRVSRFPFPDHHAPPLAIMPLVAREMRAWLQGSPERVAVLHCKAGKGRSGTMACAYLLSLEDDPSPPRLERSYSAEEWAQLRAEKTMEVVPEDEDEEPGEALASTPPPPEETEAPSTPKRAASPTASSGTASSTAAFPRALKAVLDLHTSRRMKTPSSPGKKARQGVSIPSQRRWLYYWALLLAHTGPAHFWPALEPGAQRPRVRLTQVRLRMHEATGAKAGLVRAANAVLERARGTRGEAHVWVSLARYDDEFVGVLEMWERHTRDDRHMGVRRPGSEYMGQEKLSTVFQSGKWDREKMVRSFARMGMVGEEAVTKHEVNGQKLQLYTLQPLSTQKWDAIRSEVRQEPGERHDLDEAEVPGSENSSIEDLTQGAKERGIVLDAGREVRVKLYMGQVFMAWLWFIPAFHMTPSSGPTTFRLTQGELDFPLGLGTAIIDVEVELEWLSPADAERVQPPVMARAEEKEALVEDPPEAEEG</sequence>
<feature type="domain" description="Phosphatase tensin-type" evidence="5">
    <location>
        <begin position="16"/>
        <end position="272"/>
    </location>
</feature>
<dbReference type="GO" id="GO:0005634">
    <property type="term" value="C:nucleus"/>
    <property type="evidence" value="ECO:0007669"/>
    <property type="project" value="TreeGrafter"/>
</dbReference>
<dbReference type="SUPFAM" id="SSF52799">
    <property type="entry name" value="(Phosphotyrosine protein) phosphatases II"/>
    <property type="match status" value="1"/>
</dbReference>